<proteinExistence type="predicted"/>
<dbReference type="InterPro" id="IPR013320">
    <property type="entry name" value="ConA-like_dom_sf"/>
</dbReference>
<gene>
    <name evidence="1" type="ORF">NA56DRAFT_544226</name>
</gene>
<dbReference type="SUPFAM" id="SSF49899">
    <property type="entry name" value="Concanavalin A-like lectins/glucanases"/>
    <property type="match status" value="1"/>
</dbReference>
<feature type="non-terminal residue" evidence="1">
    <location>
        <position position="181"/>
    </location>
</feature>
<dbReference type="EMBL" id="KZ613481">
    <property type="protein sequence ID" value="PMD21319.1"/>
    <property type="molecule type" value="Genomic_DNA"/>
</dbReference>
<feature type="non-terminal residue" evidence="1">
    <location>
        <position position="1"/>
    </location>
</feature>
<dbReference type="InterPro" id="IPR009784">
    <property type="entry name" value="DUF1349"/>
</dbReference>
<evidence type="ECO:0000313" key="1">
    <source>
        <dbReference type="EMBL" id="PMD21319.1"/>
    </source>
</evidence>
<dbReference type="Pfam" id="PF07081">
    <property type="entry name" value="DUF1349"/>
    <property type="match status" value="1"/>
</dbReference>
<dbReference type="OrthoDB" id="42525at2759"/>
<sequence length="181" mass="20249">FTLSPTISVPTDIWRKPGPPEVKSFNAPILYKIIPLSTFKRARVTITGNWSRLYDQGGLVLILQDPSISSNKDQRWVKTGIEFYQGEVFVGTVGADRWSDWSLVQVGIKEGKAVTLEMEGNGDTLWIYVVDGEKRIPIREVPWILSAEGKDVKAWVGVYAASPKPDGKELKVGFQGWELDL</sequence>
<evidence type="ECO:0000313" key="2">
    <source>
        <dbReference type="Proteomes" id="UP000235672"/>
    </source>
</evidence>
<dbReference type="PANTHER" id="PTHR35332">
    <property type="entry name" value="REGULATION OF ENOLASE PROTEIN 1"/>
    <property type="match status" value="1"/>
</dbReference>
<dbReference type="Gene3D" id="2.60.120.200">
    <property type="match status" value="1"/>
</dbReference>
<dbReference type="STRING" id="1745343.A0A2J6Q4Y1"/>
<protein>
    <submittedName>
        <fullName evidence="1">Uncharacterized protein</fullName>
    </submittedName>
</protein>
<keyword evidence="2" id="KW-1185">Reference proteome</keyword>
<name>A0A2J6Q4Y1_9HELO</name>
<accession>A0A2J6Q4Y1</accession>
<dbReference type="PANTHER" id="PTHR35332:SF2">
    <property type="entry name" value="REGULATION OF ENOLASE PROTEIN 1"/>
    <property type="match status" value="1"/>
</dbReference>
<dbReference type="AlphaFoldDB" id="A0A2J6Q4Y1"/>
<reference evidence="1 2" key="1">
    <citation type="submission" date="2016-05" db="EMBL/GenBank/DDBJ databases">
        <title>A degradative enzymes factory behind the ericoid mycorrhizal symbiosis.</title>
        <authorList>
            <consortium name="DOE Joint Genome Institute"/>
            <person name="Martino E."/>
            <person name="Morin E."/>
            <person name="Grelet G."/>
            <person name="Kuo A."/>
            <person name="Kohler A."/>
            <person name="Daghino S."/>
            <person name="Barry K."/>
            <person name="Choi C."/>
            <person name="Cichocki N."/>
            <person name="Clum A."/>
            <person name="Copeland A."/>
            <person name="Hainaut M."/>
            <person name="Haridas S."/>
            <person name="Labutti K."/>
            <person name="Lindquist E."/>
            <person name="Lipzen A."/>
            <person name="Khouja H.-R."/>
            <person name="Murat C."/>
            <person name="Ohm R."/>
            <person name="Olson A."/>
            <person name="Spatafora J."/>
            <person name="Veneault-Fourrey C."/>
            <person name="Henrissat B."/>
            <person name="Grigoriev I."/>
            <person name="Martin F."/>
            <person name="Perotto S."/>
        </authorList>
    </citation>
    <scope>NUCLEOTIDE SEQUENCE [LARGE SCALE GENOMIC DNA]</scope>
    <source>
        <strain evidence="1 2">UAMH 7357</strain>
    </source>
</reference>
<organism evidence="1 2">
    <name type="scientific">Hyaloscypha hepaticicola</name>
    <dbReference type="NCBI Taxonomy" id="2082293"/>
    <lineage>
        <taxon>Eukaryota</taxon>
        <taxon>Fungi</taxon>
        <taxon>Dikarya</taxon>
        <taxon>Ascomycota</taxon>
        <taxon>Pezizomycotina</taxon>
        <taxon>Leotiomycetes</taxon>
        <taxon>Helotiales</taxon>
        <taxon>Hyaloscyphaceae</taxon>
        <taxon>Hyaloscypha</taxon>
    </lineage>
</organism>
<dbReference type="Proteomes" id="UP000235672">
    <property type="component" value="Unassembled WGS sequence"/>
</dbReference>